<sequence length="157" mass="18407">MMIPLDFSIQVKEEWVDYNQHMNDAVYAKVFSQAGYEMMLGLGISREKLEQHEYTYFTLETHLCYLKEALLGEVLHLEWQLIDYDSKRLHVFLKMMNANGEPIATSEQMIIGVDSRTRKSAPFPEEFLSLIEQAWSEHQHMIKPEQVGKVIGIKRQK</sequence>
<dbReference type="EMBL" id="FOES01000043">
    <property type="protein sequence ID" value="SER05574.1"/>
    <property type="molecule type" value="Genomic_DNA"/>
</dbReference>
<dbReference type="PANTHER" id="PTHR31793">
    <property type="entry name" value="4-HYDROXYBENZOYL-COA THIOESTERASE FAMILY MEMBER"/>
    <property type="match status" value="1"/>
</dbReference>
<keyword evidence="2" id="KW-1185">Reference proteome</keyword>
<evidence type="ECO:0000313" key="1">
    <source>
        <dbReference type="EMBL" id="SER05574.1"/>
    </source>
</evidence>
<organism evidence="1 2">
    <name type="scientific">Piscibacillus halophilus</name>
    <dbReference type="NCBI Taxonomy" id="571933"/>
    <lineage>
        <taxon>Bacteria</taxon>
        <taxon>Bacillati</taxon>
        <taxon>Bacillota</taxon>
        <taxon>Bacilli</taxon>
        <taxon>Bacillales</taxon>
        <taxon>Bacillaceae</taxon>
        <taxon>Piscibacillus</taxon>
    </lineage>
</organism>
<dbReference type="PANTHER" id="PTHR31793:SF2">
    <property type="entry name" value="BLR1345 PROTEIN"/>
    <property type="match status" value="1"/>
</dbReference>
<reference evidence="1 2" key="1">
    <citation type="submission" date="2016-10" db="EMBL/GenBank/DDBJ databases">
        <authorList>
            <person name="de Groot N.N."/>
        </authorList>
    </citation>
    <scope>NUCLEOTIDE SEQUENCE [LARGE SCALE GENOMIC DNA]</scope>
    <source>
        <strain evidence="1 2">DSM 21633</strain>
    </source>
</reference>
<name>A0A1H9L2A3_9BACI</name>
<dbReference type="Proteomes" id="UP000199427">
    <property type="component" value="Unassembled WGS sequence"/>
</dbReference>
<protein>
    <submittedName>
        <fullName evidence="1">Acyl-CoA thioester hydrolase</fullName>
    </submittedName>
</protein>
<dbReference type="Pfam" id="PF13279">
    <property type="entry name" value="4HBT_2"/>
    <property type="match status" value="1"/>
</dbReference>
<accession>A0A1H9L2A3</accession>
<dbReference type="SUPFAM" id="SSF54637">
    <property type="entry name" value="Thioesterase/thiol ester dehydrase-isomerase"/>
    <property type="match status" value="1"/>
</dbReference>
<gene>
    <name evidence="1" type="ORF">SAMN05216362_14315</name>
</gene>
<dbReference type="GO" id="GO:0047617">
    <property type="term" value="F:fatty acyl-CoA hydrolase activity"/>
    <property type="evidence" value="ECO:0007669"/>
    <property type="project" value="TreeGrafter"/>
</dbReference>
<dbReference type="CDD" id="cd00586">
    <property type="entry name" value="4HBT"/>
    <property type="match status" value="1"/>
</dbReference>
<dbReference type="STRING" id="571933.SAMN05216362_14315"/>
<dbReference type="InterPro" id="IPR050563">
    <property type="entry name" value="4-hydroxybenzoyl-CoA_TE"/>
</dbReference>
<evidence type="ECO:0000313" key="2">
    <source>
        <dbReference type="Proteomes" id="UP000199427"/>
    </source>
</evidence>
<dbReference type="Gene3D" id="3.10.129.10">
    <property type="entry name" value="Hotdog Thioesterase"/>
    <property type="match status" value="1"/>
</dbReference>
<proteinExistence type="predicted"/>
<dbReference type="InterPro" id="IPR029069">
    <property type="entry name" value="HotDog_dom_sf"/>
</dbReference>
<keyword evidence="1" id="KW-0378">Hydrolase</keyword>
<dbReference type="AlphaFoldDB" id="A0A1H9L2A3"/>